<dbReference type="EMBL" id="BTFZ01000001">
    <property type="protein sequence ID" value="GMM33349.1"/>
    <property type="molecule type" value="Genomic_DNA"/>
</dbReference>
<sequence>MAPPVPVISRSEADKIFNNLKTRDCKLKEIAQFECAFAKDGGVICQPFTRLFNDCEVEHRDRRTKEKYYRRQMFEITTPEDNNPFRKLEKPEIVEFMQSVQILQSLMREMQYLKGDH</sequence>
<dbReference type="GeneID" id="90071328"/>
<keyword evidence="2" id="KW-1185">Reference proteome</keyword>
<protein>
    <recommendedName>
        <fullName evidence="3">COX assembly mitochondrial protein</fullName>
    </recommendedName>
</protein>
<dbReference type="Pfam" id="PF11093">
    <property type="entry name" value="Mitochondr_Som1"/>
    <property type="match status" value="1"/>
</dbReference>
<proteinExistence type="predicted"/>
<gene>
    <name evidence="1" type="ORF">DASC09_006740</name>
</gene>
<dbReference type="Proteomes" id="UP001360560">
    <property type="component" value="Unassembled WGS sequence"/>
</dbReference>
<evidence type="ECO:0000313" key="2">
    <source>
        <dbReference type="Proteomes" id="UP001360560"/>
    </source>
</evidence>
<evidence type="ECO:0000313" key="1">
    <source>
        <dbReference type="EMBL" id="GMM33349.1"/>
    </source>
</evidence>
<dbReference type="InterPro" id="IPR024645">
    <property type="entry name" value="Mitochondr_Som1"/>
</dbReference>
<evidence type="ECO:0008006" key="3">
    <source>
        <dbReference type="Google" id="ProtNLM"/>
    </source>
</evidence>
<comment type="caution">
    <text evidence="1">The sequence shown here is derived from an EMBL/GenBank/DDBJ whole genome shotgun (WGS) entry which is preliminary data.</text>
</comment>
<accession>A0AAV5QFA0</accession>
<reference evidence="1 2" key="1">
    <citation type="journal article" date="2023" name="Elife">
        <title>Identification of key yeast species and microbe-microbe interactions impacting larval growth of Drosophila in the wild.</title>
        <authorList>
            <person name="Mure A."/>
            <person name="Sugiura Y."/>
            <person name="Maeda R."/>
            <person name="Honda K."/>
            <person name="Sakurai N."/>
            <person name="Takahashi Y."/>
            <person name="Watada M."/>
            <person name="Katoh T."/>
            <person name="Gotoh A."/>
            <person name="Gotoh Y."/>
            <person name="Taniguchi I."/>
            <person name="Nakamura K."/>
            <person name="Hayashi T."/>
            <person name="Katayama T."/>
            <person name="Uemura T."/>
            <person name="Hattori Y."/>
        </authorList>
    </citation>
    <scope>NUCLEOTIDE SEQUENCE [LARGE SCALE GENOMIC DNA]</scope>
    <source>
        <strain evidence="1 2">SC-9</strain>
    </source>
</reference>
<name>A0AAV5QFA0_9ASCO</name>
<dbReference type="RefSeq" id="XP_064850349.1">
    <property type="nucleotide sequence ID" value="XM_064994277.1"/>
</dbReference>
<organism evidence="1 2">
    <name type="scientific">Saccharomycopsis crataegensis</name>
    <dbReference type="NCBI Taxonomy" id="43959"/>
    <lineage>
        <taxon>Eukaryota</taxon>
        <taxon>Fungi</taxon>
        <taxon>Dikarya</taxon>
        <taxon>Ascomycota</taxon>
        <taxon>Saccharomycotina</taxon>
        <taxon>Saccharomycetes</taxon>
        <taxon>Saccharomycopsidaceae</taxon>
        <taxon>Saccharomycopsis</taxon>
    </lineage>
</organism>
<dbReference type="GO" id="GO:0042720">
    <property type="term" value="C:mitochondrial inner membrane peptidase complex"/>
    <property type="evidence" value="ECO:0007669"/>
    <property type="project" value="InterPro"/>
</dbReference>
<dbReference type="AlphaFoldDB" id="A0AAV5QFA0"/>